<evidence type="ECO:0000313" key="3">
    <source>
        <dbReference type="Proteomes" id="UP000180113"/>
    </source>
</evidence>
<keyword evidence="1" id="KW-0472">Membrane</keyword>
<gene>
    <name evidence="2" type="ORF">BKG62_03380</name>
</gene>
<keyword evidence="1" id="KW-1133">Transmembrane helix</keyword>
<dbReference type="AlphaFoldDB" id="A0AB73MLA4"/>
<dbReference type="EMBL" id="MLHW01000001">
    <property type="protein sequence ID" value="OHT55227.1"/>
    <property type="molecule type" value="Genomic_DNA"/>
</dbReference>
<feature type="transmembrane region" description="Helical" evidence="1">
    <location>
        <begin position="237"/>
        <end position="260"/>
    </location>
</feature>
<feature type="transmembrane region" description="Helical" evidence="1">
    <location>
        <begin position="53"/>
        <end position="77"/>
    </location>
</feature>
<dbReference type="Proteomes" id="UP000180113">
    <property type="component" value="Unassembled WGS sequence"/>
</dbReference>
<feature type="transmembrane region" description="Helical" evidence="1">
    <location>
        <begin position="327"/>
        <end position="350"/>
    </location>
</feature>
<evidence type="ECO:0000313" key="2">
    <source>
        <dbReference type="EMBL" id="OHT55227.1"/>
    </source>
</evidence>
<dbReference type="RefSeq" id="WP_030095026.1">
    <property type="nucleotide sequence ID" value="NZ_MLHZ01000010.1"/>
</dbReference>
<protein>
    <submittedName>
        <fullName evidence="2">Uncharacterized protein</fullName>
    </submittedName>
</protein>
<accession>A0AB73MLA4</accession>
<feature type="transmembrane region" description="Helical" evidence="1">
    <location>
        <begin position="204"/>
        <end position="225"/>
    </location>
</feature>
<evidence type="ECO:0000256" key="1">
    <source>
        <dbReference type="SAM" id="Phobius"/>
    </source>
</evidence>
<feature type="transmembrane region" description="Helical" evidence="1">
    <location>
        <begin position="281"/>
        <end position="300"/>
    </location>
</feature>
<feature type="transmembrane region" description="Helical" evidence="1">
    <location>
        <begin position="155"/>
        <end position="177"/>
    </location>
</feature>
<keyword evidence="1" id="KW-0812">Transmembrane</keyword>
<reference evidence="2 3" key="1">
    <citation type="submission" date="2016-10" db="EMBL/GenBank/DDBJ databases">
        <title>Evaluation of Human, Animal and Environmental Mycobacterium chelonae Isolates by Core Genome Phylogenomic Analysis, Targeted Gene Comparison, and Anti-microbial Susceptibility Patterns: A Tale of Mistaken Identities.</title>
        <authorList>
            <person name="Fogelson S.B."/>
            <person name="Camus A.C."/>
            <person name="Lorenz W."/>
            <person name="Vasireddy R."/>
            <person name="Vasireddy S."/>
            <person name="Smith T."/>
            <person name="Brown-Elliott B.A."/>
            <person name="Wallace R.J.Jr."/>
            <person name="Hasan N.A."/>
            <person name="Reischl U."/>
            <person name="Sanchez S."/>
        </authorList>
    </citation>
    <scope>NUCLEOTIDE SEQUENCE [LARGE SCALE GENOMIC DNA]</scope>
    <source>
        <strain evidence="2 3">42895</strain>
    </source>
</reference>
<feature type="transmembrane region" description="Helical" evidence="1">
    <location>
        <begin position="29"/>
        <end position="46"/>
    </location>
</feature>
<organism evidence="2 3">
    <name type="scientific">Mycobacteroides chelonae</name>
    <name type="common">Mycobacterium chelonae</name>
    <dbReference type="NCBI Taxonomy" id="1774"/>
    <lineage>
        <taxon>Bacteria</taxon>
        <taxon>Bacillati</taxon>
        <taxon>Actinomycetota</taxon>
        <taxon>Actinomycetes</taxon>
        <taxon>Mycobacteriales</taxon>
        <taxon>Mycobacteriaceae</taxon>
        <taxon>Mycobacteroides</taxon>
    </lineage>
</organism>
<comment type="caution">
    <text evidence="2">The sequence shown here is derived from an EMBL/GenBank/DDBJ whole genome shotgun (WGS) entry which is preliminary data.</text>
</comment>
<sequence length="433" mass="46581">MAAAAVICLLLMAVVKLLGWNGELQQPVLNFVYNSVLVLWVMWALRKRLVKGVIAYLLFFYAVAGMLAFSAVGLAVIEPRVADAFGTEIELVIDQCQPRGSQYICAAKTTERPPRAGVGTLSGFHEHGDIVRGTYYSGIFGGFAEGGHAPPRPAIGSSLAAAVALLAGILLVMWALVKALRTPRGSPVWEPKDSVFVNARLEPLFGWIGLLGAVVATAVSGYLFMAQLGAANETITAMGLSVGDWMTVASVMVGLVAWGYRKAETPFGKKVIAILSKATRIGLLCICAIGAIFAVLQSASLSRRFITTAPQAIWDSTEYIGRLQQGFTVPMLLAAAALLLAAHLMTLQFWEAGEALRQQSEASSVFRPDIQELIDFLAVHANGYERARLDERFPESEPILAQLHSIGLVVQVRKRPRLTSQGKRVATSNITGT</sequence>
<name>A0AB73MLA4_MYCCH</name>
<proteinExistence type="predicted"/>